<comment type="similarity">
    <text evidence="13">Belongs to the MICU1 family. MICU1 subfamily.</text>
</comment>
<dbReference type="InterPro" id="IPR018247">
    <property type="entry name" value="EF_Hand_1_Ca_BS"/>
</dbReference>
<dbReference type="EnsemblMetazoa" id="XM_011673560">
    <property type="protein sequence ID" value="XP_011671862"/>
    <property type="gene ID" value="LOC578055"/>
</dbReference>
<keyword evidence="9" id="KW-0809">Transit peptide</keyword>
<evidence type="ECO:0000256" key="10">
    <source>
        <dbReference type="ARBA" id="ARBA00023065"/>
    </source>
</evidence>
<dbReference type="OMA" id="VRTEVWK"/>
<keyword evidence="3" id="KW-0813">Transport</keyword>
<proteinExistence type="inferred from homology"/>
<dbReference type="GO" id="GO:1990246">
    <property type="term" value="C:uniplex complex"/>
    <property type="evidence" value="ECO:0000318"/>
    <property type="project" value="GO_Central"/>
</dbReference>
<evidence type="ECO:0000256" key="9">
    <source>
        <dbReference type="ARBA" id="ARBA00022946"/>
    </source>
</evidence>
<dbReference type="InParanoid" id="A0A7M7HNV9"/>
<dbReference type="GeneID" id="578055"/>
<name>A0A7M7HNV9_STRPU</name>
<keyword evidence="5" id="KW-0479">Metal-binding</keyword>
<feature type="region of interest" description="Disordered" evidence="14">
    <location>
        <begin position="61"/>
        <end position="95"/>
    </location>
</feature>
<dbReference type="Proteomes" id="UP000007110">
    <property type="component" value="Unassembled WGS sequence"/>
</dbReference>
<evidence type="ECO:0000256" key="5">
    <source>
        <dbReference type="ARBA" id="ARBA00022723"/>
    </source>
</evidence>
<dbReference type="KEGG" id="spu:578055"/>
<dbReference type="RefSeq" id="XP_011671862.1">
    <property type="nucleotide sequence ID" value="XM_011673560.2"/>
</dbReference>
<reference evidence="17" key="2">
    <citation type="submission" date="2021-01" db="UniProtKB">
        <authorList>
            <consortium name="EnsemblMetazoa"/>
        </authorList>
    </citation>
    <scope>IDENTIFICATION</scope>
</reference>
<dbReference type="OrthoDB" id="10056860at2759"/>
<keyword evidence="15" id="KW-1133">Transmembrane helix</keyword>
<dbReference type="SUPFAM" id="SSF47473">
    <property type="entry name" value="EF-hand"/>
    <property type="match status" value="2"/>
</dbReference>
<dbReference type="CDD" id="cd15900">
    <property type="entry name" value="EFh_MICU"/>
    <property type="match status" value="1"/>
</dbReference>
<keyword evidence="18" id="KW-1185">Reference proteome</keyword>
<keyword evidence="8" id="KW-0106">Calcium</keyword>
<evidence type="ECO:0000256" key="3">
    <source>
        <dbReference type="ARBA" id="ARBA00022448"/>
    </source>
</evidence>
<dbReference type="GO" id="GO:0051560">
    <property type="term" value="P:mitochondrial calcium ion homeostasis"/>
    <property type="evidence" value="ECO:0000318"/>
    <property type="project" value="GO_Central"/>
</dbReference>
<evidence type="ECO:0000256" key="15">
    <source>
        <dbReference type="SAM" id="Phobius"/>
    </source>
</evidence>
<dbReference type="Gene3D" id="1.10.238.10">
    <property type="entry name" value="EF-hand"/>
    <property type="match status" value="2"/>
</dbReference>
<evidence type="ECO:0000256" key="11">
    <source>
        <dbReference type="ARBA" id="ARBA00023128"/>
    </source>
</evidence>
<evidence type="ECO:0000256" key="1">
    <source>
        <dbReference type="ARBA" id="ARBA00004273"/>
    </source>
</evidence>
<dbReference type="RefSeq" id="XP_011671863.1">
    <property type="nucleotide sequence ID" value="XM_011673561.2"/>
</dbReference>
<dbReference type="FunCoup" id="A0A7M7HNV9">
    <property type="interactions" value="758"/>
</dbReference>
<feature type="domain" description="EF-hand" evidence="16">
    <location>
        <begin position="204"/>
        <end position="239"/>
    </location>
</feature>
<evidence type="ECO:0000256" key="4">
    <source>
        <dbReference type="ARBA" id="ARBA00022568"/>
    </source>
</evidence>
<dbReference type="SMART" id="SM00054">
    <property type="entry name" value="EFh"/>
    <property type="match status" value="2"/>
</dbReference>
<dbReference type="GO" id="GO:0036444">
    <property type="term" value="P:calcium import into the mitochondrion"/>
    <property type="evidence" value="ECO:0000318"/>
    <property type="project" value="GO_Central"/>
</dbReference>
<dbReference type="PROSITE" id="PS00018">
    <property type="entry name" value="EF_HAND_1"/>
    <property type="match status" value="2"/>
</dbReference>
<keyword evidence="10" id="KW-0406">Ion transport</keyword>
<evidence type="ECO:0000256" key="6">
    <source>
        <dbReference type="ARBA" id="ARBA00022737"/>
    </source>
</evidence>
<dbReference type="PROSITE" id="PS50222">
    <property type="entry name" value="EF_HAND_2"/>
    <property type="match status" value="2"/>
</dbReference>
<dbReference type="Pfam" id="PF13833">
    <property type="entry name" value="EF-hand_8"/>
    <property type="match status" value="2"/>
</dbReference>
<feature type="transmembrane region" description="Helical" evidence="15">
    <location>
        <begin position="34"/>
        <end position="52"/>
    </location>
</feature>
<sequence>MWRLVARRSLHVLTQQQWRRMVTVQTQGTSPRGLMSAVVGGTAGILIGGFIWEKTLRASSSSVQAQDKEEEKGSDEEGGGEEEEQQDGKKRRKGPGFRDRRIIEYENRIRAYSTPDKIFRYFATLKVYNEDEVYMTPADFIRSITPDEKQPDGRGLDQFKKIDPKKYKPDDFQGLGEDSIFRLLGQCGLISFADYMFLLTVLSTPERHFEIAFRLFDLNGDGHVSCDEFTQVTNVMRSQTATGKRHRDRKTTGNTLDKPFNSSLTTFFFGADFSRKLTFEEFNEFQRKLRLDLLKLEFERYHPEDGRITEKSLGKLLLVYANLPKQRTSRMLRRVKKKYEEDVQGVTFEEFEALQAFLRNISDVDTALSFYHVAGAAIDPETFKHVAKMVANVDLSDRVIGICFTLFDENDDGKLSNKEFVSVMKHRVQRGLDKPKELGLSRILAAMWKCARKTQIMGKGEDDVTLKRSIARAKLYSTV</sequence>
<feature type="compositionally biased region" description="Acidic residues" evidence="14">
    <location>
        <begin position="72"/>
        <end position="85"/>
    </location>
</feature>
<evidence type="ECO:0000256" key="8">
    <source>
        <dbReference type="ARBA" id="ARBA00022837"/>
    </source>
</evidence>
<keyword evidence="4" id="KW-0109">Calcium transport</keyword>
<comment type="subcellular location">
    <subcellularLocation>
        <location evidence="1">Mitochondrion inner membrane</location>
    </subcellularLocation>
    <subcellularLocation>
        <location evidence="2">Mitochondrion intermembrane space</location>
    </subcellularLocation>
</comment>
<dbReference type="GO" id="GO:0005509">
    <property type="term" value="F:calcium ion binding"/>
    <property type="evidence" value="ECO:0000318"/>
    <property type="project" value="GO_Central"/>
</dbReference>
<reference evidence="18" key="1">
    <citation type="submission" date="2015-02" db="EMBL/GenBank/DDBJ databases">
        <title>Genome sequencing for Strongylocentrotus purpuratus.</title>
        <authorList>
            <person name="Murali S."/>
            <person name="Liu Y."/>
            <person name="Vee V."/>
            <person name="English A."/>
            <person name="Wang M."/>
            <person name="Skinner E."/>
            <person name="Han Y."/>
            <person name="Muzny D.M."/>
            <person name="Worley K.C."/>
            <person name="Gibbs R.A."/>
        </authorList>
    </citation>
    <scope>NUCLEOTIDE SEQUENCE</scope>
</reference>
<dbReference type="CTD" id="10367"/>
<feature type="domain" description="EF-hand" evidence="16">
    <location>
        <begin position="395"/>
        <end position="430"/>
    </location>
</feature>
<evidence type="ECO:0000256" key="14">
    <source>
        <dbReference type="SAM" id="MobiDB-lite"/>
    </source>
</evidence>
<evidence type="ECO:0000256" key="7">
    <source>
        <dbReference type="ARBA" id="ARBA00022792"/>
    </source>
</evidence>
<evidence type="ECO:0000259" key="16">
    <source>
        <dbReference type="PROSITE" id="PS50222"/>
    </source>
</evidence>
<dbReference type="EnsemblMetazoa" id="XM_011673561">
    <property type="protein sequence ID" value="XP_011671863"/>
    <property type="gene ID" value="LOC578055"/>
</dbReference>
<dbReference type="InterPro" id="IPR002048">
    <property type="entry name" value="EF_hand_dom"/>
</dbReference>
<protein>
    <recommendedName>
        <fullName evidence="16">EF-hand domain-containing protein</fullName>
    </recommendedName>
</protein>
<keyword evidence="15" id="KW-0812">Transmembrane</keyword>
<dbReference type="GO" id="GO:0005758">
    <property type="term" value="C:mitochondrial intermembrane space"/>
    <property type="evidence" value="ECO:0007669"/>
    <property type="project" value="UniProtKB-SubCell"/>
</dbReference>
<evidence type="ECO:0000256" key="13">
    <source>
        <dbReference type="ARBA" id="ARBA00038333"/>
    </source>
</evidence>
<evidence type="ECO:0000256" key="12">
    <source>
        <dbReference type="ARBA" id="ARBA00023136"/>
    </source>
</evidence>
<dbReference type="InterPro" id="IPR011992">
    <property type="entry name" value="EF-hand-dom_pair"/>
</dbReference>
<keyword evidence="11" id="KW-0496">Mitochondrion</keyword>
<evidence type="ECO:0000313" key="17">
    <source>
        <dbReference type="EnsemblMetazoa" id="XP_011671863"/>
    </source>
</evidence>
<organism evidence="17 18">
    <name type="scientific">Strongylocentrotus purpuratus</name>
    <name type="common">Purple sea urchin</name>
    <dbReference type="NCBI Taxonomy" id="7668"/>
    <lineage>
        <taxon>Eukaryota</taxon>
        <taxon>Metazoa</taxon>
        <taxon>Echinodermata</taxon>
        <taxon>Eleutherozoa</taxon>
        <taxon>Echinozoa</taxon>
        <taxon>Echinoidea</taxon>
        <taxon>Euechinoidea</taxon>
        <taxon>Echinacea</taxon>
        <taxon>Camarodonta</taxon>
        <taxon>Echinidea</taxon>
        <taxon>Strongylocentrotidae</taxon>
        <taxon>Strongylocentrotus</taxon>
    </lineage>
</organism>
<evidence type="ECO:0000256" key="2">
    <source>
        <dbReference type="ARBA" id="ARBA00004569"/>
    </source>
</evidence>
<keyword evidence="7" id="KW-0999">Mitochondrion inner membrane</keyword>
<accession>A0A7M7HNV9</accession>
<evidence type="ECO:0000313" key="18">
    <source>
        <dbReference type="Proteomes" id="UP000007110"/>
    </source>
</evidence>
<keyword evidence="6" id="KW-0677">Repeat</keyword>
<dbReference type="AlphaFoldDB" id="A0A7M7HNV9"/>
<dbReference type="InterPro" id="IPR039800">
    <property type="entry name" value="MICU1/2/3"/>
</dbReference>
<keyword evidence="12 15" id="KW-0472">Membrane</keyword>
<dbReference type="PANTHER" id="PTHR12294">
    <property type="entry name" value="EF HAND DOMAIN FAMILY A1,A2-RELATED"/>
    <property type="match status" value="1"/>
</dbReference>
<dbReference type="PANTHER" id="PTHR12294:SF1">
    <property type="entry name" value="CALCIUM UPTAKE PROTEIN 1, MITOCHONDRIAL"/>
    <property type="match status" value="1"/>
</dbReference>